<dbReference type="AlphaFoldDB" id="A0A7I8VFA0"/>
<keyword evidence="2" id="KW-1185">Reference proteome</keyword>
<evidence type="ECO:0000313" key="1">
    <source>
        <dbReference type="EMBL" id="CAD5114056.1"/>
    </source>
</evidence>
<comment type="caution">
    <text evidence="1">The sequence shown here is derived from an EMBL/GenBank/DDBJ whole genome shotgun (WGS) entry which is preliminary data.</text>
</comment>
<sequence length="417" mass="47947">MDTSNELTTKECLSYDQIDAEDCKKRNILFETIHYYGYKTLSQKMDFLQLFHASGAFTNGKTPDTLMTNEEAKNNLLDAGTFFQKFPSISEALKWFNSIGQNQRSRFRPEGMERRQMSSRIDMVQFFDTLVEKFRNLGFIDKIIPKNNTFHTLLILGAAYYGFNLRLQAAANMLKNKEINPSRIILVGGERDLWPNDSDNRLNGETIAVEIIAEMLQKSSDEYNKCDICMEIQSEIDKYLEGVSVTDGAAVMSAHEQIYECINSKYGVKWPTETDMISFLAKRNPIINKYPLDIVNSPKILKEQNKGVWKYVRPNTKSSLEETIRQYGESLMSKSIVIISSQPYCKYQEQIVKSVFNQQYKIEMVAPAINVQEISSKERFLVTLFEAFFSSIYASVNSALENVENIKNQHLDSKESE</sequence>
<dbReference type="EMBL" id="CAJFCJ010000005">
    <property type="protein sequence ID" value="CAD5114056.1"/>
    <property type="molecule type" value="Genomic_DNA"/>
</dbReference>
<protein>
    <submittedName>
        <fullName evidence="1">Uncharacterized protein</fullName>
    </submittedName>
</protein>
<proteinExistence type="predicted"/>
<gene>
    <name evidence="1" type="ORF">DGYR_LOCUS2947</name>
</gene>
<dbReference type="Proteomes" id="UP000549394">
    <property type="component" value="Unassembled WGS sequence"/>
</dbReference>
<accession>A0A7I8VFA0</accession>
<organism evidence="1 2">
    <name type="scientific">Dimorphilus gyrociliatus</name>
    <dbReference type="NCBI Taxonomy" id="2664684"/>
    <lineage>
        <taxon>Eukaryota</taxon>
        <taxon>Metazoa</taxon>
        <taxon>Spiralia</taxon>
        <taxon>Lophotrochozoa</taxon>
        <taxon>Annelida</taxon>
        <taxon>Polychaeta</taxon>
        <taxon>Polychaeta incertae sedis</taxon>
        <taxon>Dinophilidae</taxon>
        <taxon>Dimorphilus</taxon>
    </lineage>
</organism>
<reference evidence="1 2" key="1">
    <citation type="submission" date="2020-08" db="EMBL/GenBank/DDBJ databases">
        <authorList>
            <person name="Hejnol A."/>
        </authorList>
    </citation>
    <scope>NUCLEOTIDE SEQUENCE [LARGE SCALE GENOMIC DNA]</scope>
</reference>
<name>A0A7I8VFA0_9ANNE</name>
<evidence type="ECO:0000313" key="2">
    <source>
        <dbReference type="Proteomes" id="UP000549394"/>
    </source>
</evidence>